<name>A0AA88J3Q0_FICCA</name>
<proteinExistence type="predicted"/>
<accession>A0AA88J3Q0</accession>
<keyword evidence="2" id="KW-1185">Reference proteome</keyword>
<comment type="caution">
    <text evidence="1">The sequence shown here is derived from an EMBL/GenBank/DDBJ whole genome shotgun (WGS) entry which is preliminary data.</text>
</comment>
<dbReference type="AlphaFoldDB" id="A0AA88J3Q0"/>
<evidence type="ECO:0000313" key="1">
    <source>
        <dbReference type="EMBL" id="GMN64338.1"/>
    </source>
</evidence>
<protein>
    <submittedName>
        <fullName evidence="1">Uncharacterized protein</fullName>
    </submittedName>
</protein>
<reference evidence="1" key="1">
    <citation type="submission" date="2023-07" db="EMBL/GenBank/DDBJ databases">
        <title>draft genome sequence of fig (Ficus carica).</title>
        <authorList>
            <person name="Takahashi T."/>
            <person name="Nishimura K."/>
        </authorList>
    </citation>
    <scope>NUCLEOTIDE SEQUENCE</scope>
</reference>
<gene>
    <name evidence="1" type="ORF">TIFTF001_033424</name>
</gene>
<organism evidence="1 2">
    <name type="scientific">Ficus carica</name>
    <name type="common">Common fig</name>
    <dbReference type="NCBI Taxonomy" id="3494"/>
    <lineage>
        <taxon>Eukaryota</taxon>
        <taxon>Viridiplantae</taxon>
        <taxon>Streptophyta</taxon>
        <taxon>Embryophyta</taxon>
        <taxon>Tracheophyta</taxon>
        <taxon>Spermatophyta</taxon>
        <taxon>Magnoliopsida</taxon>
        <taxon>eudicotyledons</taxon>
        <taxon>Gunneridae</taxon>
        <taxon>Pentapetalae</taxon>
        <taxon>rosids</taxon>
        <taxon>fabids</taxon>
        <taxon>Rosales</taxon>
        <taxon>Moraceae</taxon>
        <taxon>Ficeae</taxon>
        <taxon>Ficus</taxon>
    </lineage>
</organism>
<evidence type="ECO:0000313" key="2">
    <source>
        <dbReference type="Proteomes" id="UP001187192"/>
    </source>
</evidence>
<dbReference type="Proteomes" id="UP001187192">
    <property type="component" value="Unassembled WGS sequence"/>
</dbReference>
<sequence length="143" mass="15717">MLNILTKTLKENREEISSKLNPKIDKKIQKPPKLAAKACFYRLQCPRGWIVGLRSTTQKSRGLDLRLDSRARAGDLGLAASRGMGWSYGPRLALGQLEEDFSPAWIAGLGRFHATWITRAWLAAEDTGRDAAGIAGLDGRLVA</sequence>
<dbReference type="EMBL" id="BTGU01000176">
    <property type="protein sequence ID" value="GMN64338.1"/>
    <property type="molecule type" value="Genomic_DNA"/>
</dbReference>